<evidence type="ECO:0000256" key="5">
    <source>
        <dbReference type="ARBA" id="ARBA00022490"/>
    </source>
</evidence>
<proteinExistence type="inferred from homology"/>
<dbReference type="GO" id="GO:0005737">
    <property type="term" value="C:cytoplasm"/>
    <property type="evidence" value="ECO:0007669"/>
    <property type="project" value="UniProtKB-SubCell"/>
</dbReference>
<evidence type="ECO:0000256" key="13">
    <source>
        <dbReference type="ARBA" id="ARBA00047929"/>
    </source>
</evidence>
<keyword evidence="8" id="KW-0067">ATP-binding</keyword>
<dbReference type="InterPro" id="IPR002314">
    <property type="entry name" value="aa-tRNA-synt_IIb"/>
</dbReference>
<evidence type="ECO:0000313" key="16">
    <source>
        <dbReference type="EMBL" id="GAH14290.1"/>
    </source>
</evidence>
<comment type="similarity">
    <text evidence="3">Belongs to the class-II aminoacyl-tRNA synthetase family. Type-1 seryl-tRNA synthetase subfamily.</text>
</comment>
<evidence type="ECO:0000256" key="10">
    <source>
        <dbReference type="ARBA" id="ARBA00023146"/>
    </source>
</evidence>
<comment type="catalytic activity">
    <reaction evidence="14">
        <text>tRNA(Ser) + L-serine + ATP = L-seryl-tRNA(Ser) + AMP + diphosphate + H(+)</text>
        <dbReference type="Rhea" id="RHEA:12292"/>
        <dbReference type="Rhea" id="RHEA-COMP:9669"/>
        <dbReference type="Rhea" id="RHEA-COMP:9703"/>
        <dbReference type="ChEBI" id="CHEBI:15378"/>
        <dbReference type="ChEBI" id="CHEBI:30616"/>
        <dbReference type="ChEBI" id="CHEBI:33019"/>
        <dbReference type="ChEBI" id="CHEBI:33384"/>
        <dbReference type="ChEBI" id="CHEBI:78442"/>
        <dbReference type="ChEBI" id="CHEBI:78533"/>
        <dbReference type="ChEBI" id="CHEBI:456215"/>
        <dbReference type="EC" id="6.1.1.11"/>
    </reaction>
</comment>
<evidence type="ECO:0000256" key="9">
    <source>
        <dbReference type="ARBA" id="ARBA00022917"/>
    </source>
</evidence>
<dbReference type="SUPFAM" id="SSF55681">
    <property type="entry name" value="Class II aaRS and biotin synthetases"/>
    <property type="match status" value="1"/>
</dbReference>
<comment type="subcellular location">
    <subcellularLocation>
        <location evidence="1">Cytoplasm</location>
    </subcellularLocation>
</comment>
<comment type="caution">
    <text evidence="16">The sequence shown here is derived from an EMBL/GenBank/DDBJ whole genome shotgun (WGS) entry which is preliminary data.</text>
</comment>
<dbReference type="GO" id="GO:0005524">
    <property type="term" value="F:ATP binding"/>
    <property type="evidence" value="ECO:0007669"/>
    <property type="project" value="UniProtKB-KW"/>
</dbReference>
<feature type="domain" description="Aminoacyl-transfer RNA synthetases class-II family profile" evidence="15">
    <location>
        <begin position="1"/>
        <end position="125"/>
    </location>
</feature>
<evidence type="ECO:0000256" key="7">
    <source>
        <dbReference type="ARBA" id="ARBA00022741"/>
    </source>
</evidence>
<evidence type="ECO:0000256" key="1">
    <source>
        <dbReference type="ARBA" id="ARBA00004496"/>
    </source>
</evidence>
<evidence type="ECO:0000256" key="3">
    <source>
        <dbReference type="ARBA" id="ARBA00010728"/>
    </source>
</evidence>
<dbReference type="PRINTS" id="PR00981">
    <property type="entry name" value="TRNASYNTHSER"/>
</dbReference>
<evidence type="ECO:0000256" key="6">
    <source>
        <dbReference type="ARBA" id="ARBA00022598"/>
    </source>
</evidence>
<dbReference type="PROSITE" id="PS50862">
    <property type="entry name" value="AA_TRNA_LIGASE_II"/>
    <property type="match status" value="1"/>
</dbReference>
<organism evidence="16">
    <name type="scientific">marine sediment metagenome</name>
    <dbReference type="NCBI Taxonomy" id="412755"/>
    <lineage>
        <taxon>unclassified sequences</taxon>
        <taxon>metagenomes</taxon>
        <taxon>ecological metagenomes</taxon>
    </lineage>
</organism>
<dbReference type="EC" id="6.1.1.11" evidence="4"/>
<evidence type="ECO:0000256" key="11">
    <source>
        <dbReference type="ARBA" id="ARBA00031113"/>
    </source>
</evidence>
<dbReference type="GO" id="GO:0006434">
    <property type="term" value="P:seryl-tRNA aminoacylation"/>
    <property type="evidence" value="ECO:0007669"/>
    <property type="project" value="InterPro"/>
</dbReference>
<dbReference type="Gene3D" id="3.30.930.10">
    <property type="entry name" value="Bira Bifunctional Protein, Domain 2"/>
    <property type="match status" value="1"/>
</dbReference>
<comment type="pathway">
    <text evidence="2">Aminoacyl-tRNA biosynthesis; selenocysteinyl-tRNA(Sec) biosynthesis; L-seryl-tRNA(Sec) from L-serine and tRNA(Sec): step 1/1.</text>
</comment>
<evidence type="ECO:0000259" key="15">
    <source>
        <dbReference type="PROSITE" id="PS50862"/>
    </source>
</evidence>
<dbReference type="GO" id="GO:0004828">
    <property type="term" value="F:serine-tRNA ligase activity"/>
    <property type="evidence" value="ECO:0007669"/>
    <property type="project" value="UniProtKB-EC"/>
</dbReference>
<keyword evidence="6" id="KW-0436">Ligase</keyword>
<dbReference type="AlphaFoldDB" id="X1E1H5"/>
<evidence type="ECO:0000256" key="12">
    <source>
        <dbReference type="ARBA" id="ARBA00033352"/>
    </source>
</evidence>
<keyword evidence="7" id="KW-0547">Nucleotide-binding</keyword>
<name>X1E1H5_9ZZZZ</name>
<keyword evidence="10" id="KW-0030">Aminoacyl-tRNA synthetase</keyword>
<keyword evidence="5" id="KW-0963">Cytoplasm</keyword>
<reference evidence="16" key="1">
    <citation type="journal article" date="2014" name="Front. Microbiol.">
        <title>High frequency of phylogenetically diverse reductive dehalogenase-homologous genes in deep subseafloor sedimentary metagenomes.</title>
        <authorList>
            <person name="Kawai M."/>
            <person name="Futagami T."/>
            <person name="Toyoda A."/>
            <person name="Takaki Y."/>
            <person name="Nishi S."/>
            <person name="Hori S."/>
            <person name="Arai W."/>
            <person name="Tsubouchi T."/>
            <person name="Morono Y."/>
            <person name="Uchiyama I."/>
            <person name="Ito T."/>
            <person name="Fujiyama A."/>
            <person name="Inagaki F."/>
            <person name="Takami H."/>
        </authorList>
    </citation>
    <scope>NUCLEOTIDE SEQUENCE</scope>
    <source>
        <strain evidence="16">Expedition CK06-06</strain>
    </source>
</reference>
<sequence length="141" mass="16117">MVWFSPPEKSYDNLELLLNDAEEVLQILNIPYRVVTLCTGDLGFSAAKTYDIEVWLPSQQIYREISSCSNFEDFQARRGKIRYRDNMTRKTHFVHTLNGSGLAVGRTVVAILENYQREDGSIEIPGPLQQYLGGVTEIQEE</sequence>
<protein>
    <recommendedName>
        <fullName evidence="4">serine--tRNA ligase</fullName>
        <ecNumber evidence="4">6.1.1.11</ecNumber>
    </recommendedName>
    <alternativeName>
        <fullName evidence="11">Seryl-tRNA synthetase</fullName>
    </alternativeName>
    <alternativeName>
        <fullName evidence="12">Seryl-tRNA(Ser/Sec) synthetase</fullName>
    </alternativeName>
</protein>
<dbReference type="InterPro" id="IPR002317">
    <property type="entry name" value="Ser-tRNA-ligase_type_1"/>
</dbReference>
<comment type="catalytic activity">
    <reaction evidence="13">
        <text>tRNA(Sec) + L-serine + ATP = L-seryl-tRNA(Sec) + AMP + diphosphate + H(+)</text>
        <dbReference type="Rhea" id="RHEA:42580"/>
        <dbReference type="Rhea" id="RHEA-COMP:9742"/>
        <dbReference type="Rhea" id="RHEA-COMP:10128"/>
        <dbReference type="ChEBI" id="CHEBI:15378"/>
        <dbReference type="ChEBI" id="CHEBI:30616"/>
        <dbReference type="ChEBI" id="CHEBI:33019"/>
        <dbReference type="ChEBI" id="CHEBI:33384"/>
        <dbReference type="ChEBI" id="CHEBI:78442"/>
        <dbReference type="ChEBI" id="CHEBI:78533"/>
        <dbReference type="ChEBI" id="CHEBI:456215"/>
        <dbReference type="EC" id="6.1.1.11"/>
    </reaction>
</comment>
<evidence type="ECO:0000256" key="14">
    <source>
        <dbReference type="ARBA" id="ARBA00048823"/>
    </source>
</evidence>
<evidence type="ECO:0000256" key="4">
    <source>
        <dbReference type="ARBA" id="ARBA00012840"/>
    </source>
</evidence>
<keyword evidence="9" id="KW-0648">Protein biosynthesis</keyword>
<gene>
    <name evidence="16" type="ORF">S01H4_54593</name>
</gene>
<dbReference type="InterPro" id="IPR045864">
    <property type="entry name" value="aa-tRNA-synth_II/BPL/LPL"/>
</dbReference>
<evidence type="ECO:0000256" key="2">
    <source>
        <dbReference type="ARBA" id="ARBA00005045"/>
    </source>
</evidence>
<dbReference type="PANTHER" id="PTHR43697:SF1">
    <property type="entry name" value="SERINE--TRNA LIGASE"/>
    <property type="match status" value="1"/>
</dbReference>
<dbReference type="Pfam" id="PF00587">
    <property type="entry name" value="tRNA-synt_2b"/>
    <property type="match status" value="1"/>
</dbReference>
<accession>X1E1H5</accession>
<dbReference type="EMBL" id="BART01031427">
    <property type="protein sequence ID" value="GAH14290.1"/>
    <property type="molecule type" value="Genomic_DNA"/>
</dbReference>
<dbReference type="InterPro" id="IPR006195">
    <property type="entry name" value="aa-tRNA-synth_II"/>
</dbReference>
<evidence type="ECO:0000256" key="8">
    <source>
        <dbReference type="ARBA" id="ARBA00022840"/>
    </source>
</evidence>
<dbReference type="PANTHER" id="PTHR43697">
    <property type="entry name" value="SERYL-TRNA SYNTHETASE"/>
    <property type="match status" value="1"/>
</dbReference>